<evidence type="ECO:0000313" key="2">
    <source>
        <dbReference type="Proteomes" id="UP001139103"/>
    </source>
</evidence>
<dbReference type="GO" id="GO:0003677">
    <property type="term" value="F:DNA binding"/>
    <property type="evidence" value="ECO:0007669"/>
    <property type="project" value="InterPro"/>
</dbReference>
<dbReference type="GO" id="GO:0005694">
    <property type="term" value="C:chromosome"/>
    <property type="evidence" value="ECO:0007669"/>
    <property type="project" value="InterPro"/>
</dbReference>
<evidence type="ECO:0000313" key="1">
    <source>
        <dbReference type="EMBL" id="MCC9629909.1"/>
    </source>
</evidence>
<dbReference type="RefSeq" id="WP_230220589.1">
    <property type="nucleotide sequence ID" value="NZ_JAJKFT010000010.1"/>
</dbReference>
<protein>
    <submittedName>
        <fullName evidence="1">Uncharacterized protein</fullName>
    </submittedName>
</protein>
<sequence>MNDEELVAQIEHRFAVDAEAQEFITPRRDAPYVLFGPESDLLGLLYVTKPATIGGLLSVREHFPPAEIAVLGRYGLPSRFDLAWINRLCTSQTIYFLGDADPVDLLTFAWLRFRLPEFRFRYLGVSDELIAASGMSLTSNVTIELSPDELEALDLVREALVDLPDLLGPQCAALLEQGRKVEVEALISFGTRFLSAAYERCRAD</sequence>
<dbReference type="SUPFAM" id="SSF56726">
    <property type="entry name" value="DNA topoisomerase IV, alpha subunit"/>
    <property type="match status" value="1"/>
</dbReference>
<name>A0A9X1SKM2_9BACT</name>
<dbReference type="AlphaFoldDB" id="A0A9X1SKM2"/>
<organism evidence="1 2">
    <name type="scientific">Blastopirellula sediminis</name>
    <dbReference type="NCBI Taxonomy" id="2894196"/>
    <lineage>
        <taxon>Bacteria</taxon>
        <taxon>Pseudomonadati</taxon>
        <taxon>Planctomycetota</taxon>
        <taxon>Planctomycetia</taxon>
        <taxon>Pirellulales</taxon>
        <taxon>Pirellulaceae</taxon>
        <taxon>Blastopirellula</taxon>
    </lineage>
</organism>
<reference evidence="1" key="1">
    <citation type="submission" date="2021-11" db="EMBL/GenBank/DDBJ databases">
        <title>Genome sequence.</title>
        <authorList>
            <person name="Sun Q."/>
        </authorList>
    </citation>
    <scope>NUCLEOTIDE SEQUENCE</scope>
    <source>
        <strain evidence="1">JC732</strain>
    </source>
</reference>
<dbReference type="EMBL" id="JAJKFT010000010">
    <property type="protein sequence ID" value="MCC9629909.1"/>
    <property type="molecule type" value="Genomic_DNA"/>
</dbReference>
<gene>
    <name evidence="1" type="ORF">LOC68_16075</name>
</gene>
<dbReference type="InterPro" id="IPR036078">
    <property type="entry name" value="Spo11/TopoVI_A_sf"/>
</dbReference>
<accession>A0A9X1SKM2</accession>
<keyword evidence="2" id="KW-1185">Reference proteome</keyword>
<proteinExistence type="predicted"/>
<dbReference type="Proteomes" id="UP001139103">
    <property type="component" value="Unassembled WGS sequence"/>
</dbReference>
<comment type="caution">
    <text evidence="1">The sequence shown here is derived from an EMBL/GenBank/DDBJ whole genome shotgun (WGS) entry which is preliminary data.</text>
</comment>